<name>A0A1Y1CMR3_9BACT</name>
<proteinExistence type="predicted"/>
<dbReference type="EMBL" id="AP018042">
    <property type="protein sequence ID" value="BAX81580.1"/>
    <property type="molecule type" value="Genomic_DNA"/>
</dbReference>
<dbReference type="KEGG" id="mbas:ALGA_3280"/>
<evidence type="ECO:0008006" key="3">
    <source>
        <dbReference type="Google" id="ProtNLM"/>
    </source>
</evidence>
<dbReference type="OrthoDB" id="1122091at2"/>
<sequence length="83" mass="9802">MSIGNAIRFMNNADRDSSFRKSLYKINGIEEFQKFQNSEDLEFSNDEFEEAFNHLHSECQFAEQADTLFNLKHLFELIICDTK</sequence>
<dbReference type="RefSeq" id="WP_145957657.1">
    <property type="nucleotide sequence ID" value="NZ_AP018042.1"/>
</dbReference>
<keyword evidence="2" id="KW-1185">Reference proteome</keyword>
<gene>
    <name evidence="1" type="ORF">ALGA_3280</name>
</gene>
<reference evidence="1 2" key="1">
    <citation type="journal article" date="2018" name="Mar. Genomics">
        <title>Complete genome sequence of Marinifilaceae bacterium strain SPP2, isolated from the Antarctic marine sediment.</title>
        <authorList>
            <person name="Watanabe M."/>
            <person name="Kojima H."/>
            <person name="Fukui M."/>
        </authorList>
    </citation>
    <scope>NUCLEOTIDE SEQUENCE [LARGE SCALE GENOMIC DNA]</scope>
    <source>
        <strain evidence="1 2">SPP2</strain>
    </source>
</reference>
<accession>A0A1Y1CMR3</accession>
<reference evidence="2" key="2">
    <citation type="journal article" date="2020" name="Antonie Van Leeuwenhoek">
        <title>Labilibaculum antarcticum sp. nov., a novel facultative anaerobic, psychrotorelant bacterium isolated from marine sediment of Antarctica.</title>
        <authorList>
            <person name="Watanabe M."/>
            <person name="Kojima H."/>
            <person name="Fukui M."/>
        </authorList>
    </citation>
    <scope>NUCLEOTIDE SEQUENCE [LARGE SCALE GENOMIC DNA]</scope>
    <source>
        <strain evidence="2">SPP2</strain>
    </source>
</reference>
<protein>
    <recommendedName>
        <fullName evidence="3">Nif11 domain-containing protein</fullName>
    </recommendedName>
</protein>
<dbReference type="Proteomes" id="UP000218267">
    <property type="component" value="Chromosome"/>
</dbReference>
<evidence type="ECO:0000313" key="2">
    <source>
        <dbReference type="Proteomes" id="UP000218267"/>
    </source>
</evidence>
<evidence type="ECO:0000313" key="1">
    <source>
        <dbReference type="EMBL" id="BAX81580.1"/>
    </source>
</evidence>
<organism evidence="1 2">
    <name type="scientific">Labilibaculum antarcticum</name>
    <dbReference type="NCBI Taxonomy" id="1717717"/>
    <lineage>
        <taxon>Bacteria</taxon>
        <taxon>Pseudomonadati</taxon>
        <taxon>Bacteroidota</taxon>
        <taxon>Bacteroidia</taxon>
        <taxon>Marinilabiliales</taxon>
        <taxon>Marinifilaceae</taxon>
        <taxon>Labilibaculum</taxon>
    </lineage>
</organism>
<dbReference type="AlphaFoldDB" id="A0A1Y1CMR3"/>